<dbReference type="Gene3D" id="1.10.443.10">
    <property type="entry name" value="Intergrase catalytic core"/>
    <property type="match status" value="1"/>
</dbReference>
<dbReference type="PANTHER" id="PTHR30349:SF91">
    <property type="entry name" value="INTA PROTEIN"/>
    <property type="match status" value="1"/>
</dbReference>
<keyword evidence="8" id="KW-1185">Reference proteome</keyword>
<evidence type="ECO:0000256" key="3">
    <source>
        <dbReference type="ARBA" id="ARBA00023172"/>
    </source>
</evidence>
<dbReference type="EMBL" id="BAAAPF010000041">
    <property type="protein sequence ID" value="GAA2118459.1"/>
    <property type="molecule type" value="Genomic_DNA"/>
</dbReference>
<dbReference type="Pfam" id="PF14659">
    <property type="entry name" value="Phage_int_SAM_3"/>
    <property type="match status" value="1"/>
</dbReference>
<gene>
    <name evidence="7" type="ORF">GCM10009802_20120</name>
</gene>
<keyword evidence="2 4" id="KW-0238">DNA-binding</keyword>
<protein>
    <submittedName>
        <fullName evidence="7">Site-specific integrase</fullName>
    </submittedName>
</protein>
<dbReference type="InterPro" id="IPR050090">
    <property type="entry name" value="Tyrosine_recombinase_XerCD"/>
</dbReference>
<reference evidence="8" key="1">
    <citation type="journal article" date="2019" name="Int. J. Syst. Evol. Microbiol.">
        <title>The Global Catalogue of Microorganisms (GCM) 10K type strain sequencing project: providing services to taxonomists for standard genome sequencing and annotation.</title>
        <authorList>
            <consortium name="The Broad Institute Genomics Platform"/>
            <consortium name="The Broad Institute Genome Sequencing Center for Infectious Disease"/>
            <person name="Wu L."/>
            <person name="Ma J."/>
        </authorList>
    </citation>
    <scope>NUCLEOTIDE SEQUENCE [LARGE SCALE GENOMIC DNA]</scope>
    <source>
        <strain evidence="8">JCM 15481</strain>
    </source>
</reference>
<sequence>MPDPYKRIVLKDGTVRWRTVVDVGQDADGKRKQLTITRDTKTELKAERARIVSQRSAGTLVVPNKTTVNELLDLWLKAQTRDVEEGTASNYENAIRPARKQLGHIRLQQLTEEDVEGLVDWMMTEGRQRGGKPGTGLSVRTTRLTLGRLRAALQLAVRRGLVTRNVAEYVRVTREAKQKAATRGVRAAPWNEDEVRAFLSAIRNERLFAVMLLALIAERPAEVCGLRWAEDVDLEAGTIAVGDNTRTIVYDRSLPRGQRNKVVEKEAKTDAGKRLLPLPLPVSVTLTVFRGMQQQERAAAGEGYEGSGYVLVDELGRPFKTDKLRREAYRLMEAAGVRKVRLHDARHACLSWMANSGVPDTVVSAWAGHSDLSFTKRTYVHPDPQSLKSGSEKLGELLS</sequence>
<dbReference type="CDD" id="cd01189">
    <property type="entry name" value="INT_ICEBs1_C_like"/>
    <property type="match status" value="1"/>
</dbReference>
<dbReference type="InterPro" id="IPR002104">
    <property type="entry name" value="Integrase_catalytic"/>
</dbReference>
<feature type="domain" description="Tyr recombinase" evidence="5">
    <location>
        <begin position="185"/>
        <end position="392"/>
    </location>
</feature>
<keyword evidence="3" id="KW-0233">DNA recombination</keyword>
<comment type="caution">
    <text evidence="7">The sequence shown here is derived from an EMBL/GenBank/DDBJ whole genome shotgun (WGS) entry which is preliminary data.</text>
</comment>
<evidence type="ECO:0000259" key="5">
    <source>
        <dbReference type="PROSITE" id="PS51898"/>
    </source>
</evidence>
<dbReference type="PROSITE" id="PS51898">
    <property type="entry name" value="TYR_RECOMBINASE"/>
    <property type="match status" value="1"/>
</dbReference>
<dbReference type="InterPro" id="IPR011010">
    <property type="entry name" value="DNA_brk_join_enz"/>
</dbReference>
<dbReference type="Pfam" id="PF00589">
    <property type="entry name" value="Phage_integrase"/>
    <property type="match status" value="1"/>
</dbReference>
<dbReference type="InterPro" id="IPR013762">
    <property type="entry name" value="Integrase-like_cat_sf"/>
</dbReference>
<dbReference type="SUPFAM" id="SSF56349">
    <property type="entry name" value="DNA breaking-rejoining enzymes"/>
    <property type="match status" value="1"/>
</dbReference>
<keyword evidence="1" id="KW-0229">DNA integration</keyword>
<dbReference type="InterPro" id="IPR004107">
    <property type="entry name" value="Integrase_SAM-like_N"/>
</dbReference>
<dbReference type="Gene3D" id="1.10.150.130">
    <property type="match status" value="1"/>
</dbReference>
<dbReference type="InterPro" id="IPR044068">
    <property type="entry name" value="CB"/>
</dbReference>
<dbReference type="InterPro" id="IPR010998">
    <property type="entry name" value="Integrase_recombinase_N"/>
</dbReference>
<evidence type="ECO:0000256" key="2">
    <source>
        <dbReference type="ARBA" id="ARBA00023125"/>
    </source>
</evidence>
<dbReference type="Proteomes" id="UP001500443">
    <property type="component" value="Unassembled WGS sequence"/>
</dbReference>
<organism evidence="7 8">
    <name type="scientific">Streptomyces synnematoformans</name>
    <dbReference type="NCBI Taxonomy" id="415721"/>
    <lineage>
        <taxon>Bacteria</taxon>
        <taxon>Bacillati</taxon>
        <taxon>Actinomycetota</taxon>
        <taxon>Actinomycetes</taxon>
        <taxon>Kitasatosporales</taxon>
        <taxon>Streptomycetaceae</taxon>
        <taxon>Streptomyces</taxon>
    </lineage>
</organism>
<proteinExistence type="predicted"/>
<evidence type="ECO:0000256" key="1">
    <source>
        <dbReference type="ARBA" id="ARBA00022908"/>
    </source>
</evidence>
<name>A0ABP5JIC7_9ACTN</name>
<dbReference type="PANTHER" id="PTHR30349">
    <property type="entry name" value="PHAGE INTEGRASE-RELATED"/>
    <property type="match status" value="1"/>
</dbReference>
<dbReference type="PROSITE" id="PS51900">
    <property type="entry name" value="CB"/>
    <property type="match status" value="1"/>
</dbReference>
<accession>A0ABP5JIC7</accession>
<dbReference type="RefSeq" id="WP_344289462.1">
    <property type="nucleotide sequence ID" value="NZ_BAAAPF010000041.1"/>
</dbReference>
<feature type="domain" description="Core-binding (CB)" evidence="6">
    <location>
        <begin position="66"/>
        <end position="157"/>
    </location>
</feature>
<evidence type="ECO:0000259" key="6">
    <source>
        <dbReference type="PROSITE" id="PS51900"/>
    </source>
</evidence>
<evidence type="ECO:0000313" key="7">
    <source>
        <dbReference type="EMBL" id="GAA2118459.1"/>
    </source>
</evidence>
<evidence type="ECO:0000256" key="4">
    <source>
        <dbReference type="PROSITE-ProRule" id="PRU01248"/>
    </source>
</evidence>
<evidence type="ECO:0000313" key="8">
    <source>
        <dbReference type="Proteomes" id="UP001500443"/>
    </source>
</evidence>